<dbReference type="AlphaFoldDB" id="A0A1U7V6T8"/>
<evidence type="ECO:0000256" key="1">
    <source>
        <dbReference type="SAM" id="MobiDB-lite"/>
    </source>
</evidence>
<feature type="domain" description="Reverse transcriptase Ty1/copia-type" evidence="2">
    <location>
        <begin position="657"/>
        <end position="832"/>
    </location>
</feature>
<dbReference type="Proteomes" id="UP000189701">
    <property type="component" value="Unplaced"/>
</dbReference>
<evidence type="ECO:0000259" key="2">
    <source>
        <dbReference type="Pfam" id="PF07727"/>
    </source>
</evidence>
<dbReference type="InterPro" id="IPR029472">
    <property type="entry name" value="Copia-like_N"/>
</dbReference>
<dbReference type="GeneID" id="104214173"/>
<dbReference type="Pfam" id="PF07727">
    <property type="entry name" value="RVT_2"/>
    <property type="match status" value="1"/>
</dbReference>
<accession>A0A1U7V6T8</accession>
<feature type="domain" description="Retroviral polymerase SH3-like" evidence="4">
    <location>
        <begin position="463"/>
        <end position="500"/>
    </location>
</feature>
<evidence type="ECO:0000259" key="4">
    <source>
        <dbReference type="Pfam" id="PF25597"/>
    </source>
</evidence>
<feature type="domain" description="Retrotransposon Copia-like N-terminal" evidence="3">
    <location>
        <begin position="52"/>
        <end position="92"/>
    </location>
</feature>
<organism evidence="5 6">
    <name type="scientific">Nicotiana sylvestris</name>
    <name type="common">Wood tobacco</name>
    <name type="synonym">South American tobacco</name>
    <dbReference type="NCBI Taxonomy" id="4096"/>
    <lineage>
        <taxon>Eukaryota</taxon>
        <taxon>Viridiplantae</taxon>
        <taxon>Streptophyta</taxon>
        <taxon>Embryophyta</taxon>
        <taxon>Tracheophyta</taxon>
        <taxon>Spermatophyta</taxon>
        <taxon>Magnoliopsida</taxon>
        <taxon>eudicotyledons</taxon>
        <taxon>Gunneridae</taxon>
        <taxon>Pentapetalae</taxon>
        <taxon>asterids</taxon>
        <taxon>lamiids</taxon>
        <taxon>Solanales</taxon>
        <taxon>Solanaceae</taxon>
        <taxon>Nicotianoideae</taxon>
        <taxon>Nicotianeae</taxon>
        <taxon>Nicotiana</taxon>
    </lineage>
</organism>
<feature type="region of interest" description="Disordered" evidence="1">
    <location>
        <begin position="1"/>
        <end position="26"/>
    </location>
</feature>
<dbReference type="RefSeq" id="XP_009762103.1">
    <property type="nucleotide sequence ID" value="XM_009763801.1"/>
</dbReference>
<sequence length="1061" mass="119702">MAVTSVRSVIPASDEEDVGQDSTTSTLNQELVDDIEDAQSKKTKRNKEKRQMVLVNSVFDGKGYEGWRRAIIIALSAKNKLGFINGTFSEPNATSTDFKQWNRCNDMVISWILNSLSKDIAKSVFYSKTANEIWKELEVRFGQCNSAELYQLQKELSNIVQGTSDIAGYYTKVKRIWDELDTLNTCVHFTCEYNCGGKSKTLKSLQDGRLIQFLMGLNDIYSAMRSNILMFTPLPSINQAYSLLIQDEKKGKFMLHNTLSGNQQTYFQKYANGEGKFKANLEGKKSNLLCNYCKKPGHSIDKCYRIIGFLSTFKFTKSKRYHGGTHSNAAIMPEENTIFSANTMVENTAGKAITQEQFSQLYQLLQQVKVQQVEQISDANASANCAGKTVNAPNLYCLSCFPYMNSTSWIIDSGASEHMTFDHSIVFNLKPLTKSLYVNLPSSYKVKGSSLKRPVVVGEVKEGYPFEKKGYKLLDLHSKAIFTSRHVIFYEDIFPFFSPSSEQPIFPKEVSTIRDLNHSFSQSDIHFSTESDASSPIKPSITSPRIAPTSSPISKDISSLSSLPPQPKLRLSTRDHNPPSYLADYVCNAVYLTDLTKFCLVAPISLTTINFTDLSLTNQSFFNSISHIVEPTSFSQAVLHPSWQEAMAQELLALETNQTWDVVELPRGKKLLPCKWVYKVKNKSDGSIERFKARLVIRADIQREGIDYTETFSPVVKMTTVRCILAVAVKRHWKLFQLDVNNAFLHGDLQEEVYMRFSPGLPSPSNNHVCRLKKSLYRLKQASRQWYARLTGALTFKGYFHSFNDYSLFFKKTDTGISIVVVYVDDILLTAVSSPLDPSCKLRVDVGELLQDPTIYRRLIGKLNFLTHTCPDISFAVQYLSQYMQTPRKPHFNAGLHCLRYLLSSPSFGVFMNSEPSIQLTAFCDYDWGTCPESRRSISGFYINLGGSPISWKSKKQSSISLSSAEAEYRSMKKVVSELTWLVRLLTDLSFSASLPVSLHSDRQAAIHIAKVLFFTNAPSTWKLTAILSATAPRRTHLFIICSGKIAARRHPHKTPFRTST</sequence>
<protein>
    <submittedName>
        <fullName evidence="6">Uncharacterized protein LOC104214173</fullName>
    </submittedName>
</protein>
<name>A0A1U7V6T8_NICSY</name>
<feature type="compositionally biased region" description="Low complexity" evidence="1">
    <location>
        <begin position="548"/>
        <end position="563"/>
    </location>
</feature>
<dbReference type="InterPro" id="IPR013103">
    <property type="entry name" value="RVT_2"/>
</dbReference>
<dbReference type="STRING" id="4096.A0A1U7V6T8"/>
<dbReference type="Pfam" id="PF14244">
    <property type="entry name" value="Retrotran_gag_3"/>
    <property type="match status" value="1"/>
</dbReference>
<keyword evidence="5" id="KW-1185">Reference proteome</keyword>
<evidence type="ECO:0000313" key="6">
    <source>
        <dbReference type="RefSeq" id="XP_009762103.1"/>
    </source>
</evidence>
<dbReference type="Pfam" id="PF25597">
    <property type="entry name" value="SH3_retrovirus"/>
    <property type="match status" value="1"/>
</dbReference>
<proteinExistence type="predicted"/>
<dbReference type="PANTHER" id="PTHR37610">
    <property type="entry name" value="CCHC-TYPE DOMAIN-CONTAINING PROTEIN"/>
    <property type="match status" value="1"/>
</dbReference>
<evidence type="ECO:0000313" key="5">
    <source>
        <dbReference type="Proteomes" id="UP000189701"/>
    </source>
</evidence>
<dbReference type="KEGG" id="nsy:104214173"/>
<dbReference type="PANTHER" id="PTHR37610:SF6">
    <property type="entry name" value="GAG-POLYPEPTIDE OF LTR COPIA-TYPE-RELATED"/>
    <property type="match status" value="1"/>
</dbReference>
<feature type="region of interest" description="Disordered" evidence="1">
    <location>
        <begin position="528"/>
        <end position="575"/>
    </location>
</feature>
<dbReference type="InterPro" id="IPR057670">
    <property type="entry name" value="SH3_retrovirus"/>
</dbReference>
<reference evidence="6" key="2">
    <citation type="submission" date="2025-08" db="UniProtKB">
        <authorList>
            <consortium name="RefSeq"/>
        </authorList>
    </citation>
    <scope>IDENTIFICATION</scope>
    <source>
        <tissue evidence="6">Leaf</tissue>
    </source>
</reference>
<dbReference type="CDD" id="cd09272">
    <property type="entry name" value="RNase_HI_RT_Ty1"/>
    <property type="match status" value="1"/>
</dbReference>
<evidence type="ECO:0000259" key="3">
    <source>
        <dbReference type="Pfam" id="PF14244"/>
    </source>
</evidence>
<reference evidence="5" key="1">
    <citation type="journal article" date="2013" name="Genome Biol.">
        <title>Reference genomes and transcriptomes of Nicotiana sylvestris and Nicotiana tomentosiformis.</title>
        <authorList>
            <person name="Sierro N."/>
            <person name="Battey J.N."/>
            <person name="Ouadi S."/>
            <person name="Bovet L."/>
            <person name="Goepfert S."/>
            <person name="Bakaher N."/>
            <person name="Peitsch M.C."/>
            <person name="Ivanov N.V."/>
        </authorList>
    </citation>
    <scope>NUCLEOTIDE SEQUENCE [LARGE SCALE GENOMIC DNA]</scope>
</reference>
<gene>
    <name evidence="6" type="primary">LOC104214173</name>
</gene>
<dbReference type="SUPFAM" id="SSF56672">
    <property type="entry name" value="DNA/RNA polymerases"/>
    <property type="match status" value="1"/>
</dbReference>
<dbReference type="eggNOG" id="KOG0017">
    <property type="taxonomic scope" value="Eukaryota"/>
</dbReference>
<dbReference type="InterPro" id="IPR043502">
    <property type="entry name" value="DNA/RNA_pol_sf"/>
</dbReference>